<comment type="caution">
    <text evidence="10">The sequence shown here is derived from an EMBL/GenBank/DDBJ whole genome shotgun (WGS) entry which is preliminary data.</text>
</comment>
<proteinExistence type="inferred from homology"/>
<evidence type="ECO:0000256" key="3">
    <source>
        <dbReference type="ARBA" id="ARBA00022723"/>
    </source>
</evidence>
<keyword evidence="4 8" id="KW-0560">Oxidoreductase</keyword>
<keyword evidence="9" id="KW-0472">Membrane</keyword>
<dbReference type="GO" id="GO:0005506">
    <property type="term" value="F:iron ion binding"/>
    <property type="evidence" value="ECO:0007669"/>
    <property type="project" value="InterPro"/>
</dbReference>
<gene>
    <name evidence="10" type="ORF">EJ08DRAFT_603054</name>
</gene>
<keyword evidence="11" id="KW-1185">Reference proteome</keyword>
<dbReference type="InterPro" id="IPR047146">
    <property type="entry name" value="Cyt_P450_E_CYP52_fungi"/>
</dbReference>
<evidence type="ECO:0000256" key="5">
    <source>
        <dbReference type="ARBA" id="ARBA00023004"/>
    </source>
</evidence>
<dbReference type="CDD" id="cd11063">
    <property type="entry name" value="CYP52"/>
    <property type="match status" value="1"/>
</dbReference>
<evidence type="ECO:0000256" key="1">
    <source>
        <dbReference type="ARBA" id="ARBA00001971"/>
    </source>
</evidence>
<dbReference type="PRINTS" id="PR00385">
    <property type="entry name" value="P450"/>
</dbReference>
<dbReference type="PANTHER" id="PTHR24287:SF5">
    <property type="entry name" value="P450, PUTATIVE (EUROFUNG)-RELATED"/>
    <property type="match status" value="1"/>
</dbReference>
<dbReference type="InterPro" id="IPR036396">
    <property type="entry name" value="Cyt_P450_sf"/>
</dbReference>
<protein>
    <submittedName>
        <fullName evidence="10">Cytochrome P450</fullName>
    </submittedName>
</protein>
<comment type="cofactor">
    <cofactor evidence="1 7">
        <name>heme</name>
        <dbReference type="ChEBI" id="CHEBI:30413"/>
    </cofactor>
</comment>
<feature type="transmembrane region" description="Helical" evidence="9">
    <location>
        <begin position="7"/>
        <end position="27"/>
    </location>
</feature>
<evidence type="ECO:0000313" key="11">
    <source>
        <dbReference type="Proteomes" id="UP000800235"/>
    </source>
</evidence>
<sequence length="517" mass="58943">MGLLENVIGEVTTLKIVLLLLGSYIAYSYTTSFLSSRKIDALGGRASKRTSRIPLGLDLVYEAITHSNRNELLQFWLRGFQKYGNPTNPWTLESAIAGDRFLLTADPENIKAILATQFNDYGKGEQFNKDFHEFLGDSIFTTDGAQWHDSRQLIRPQFIKDRLSDIDIFEKHCRQLIPMLGGQGQTIDVADLFFRFTLDAATDFLLGRSVDSLKHEQVDFAYAFNKVQHVQGLIARAGPLNWIIPRREFRKQLKVMNEFTNQYIDEALQLSPEELQKRTKNEEGYTFLHALAGFTRDRVVLRDQLVAVLLAGRDTTACTLSWMFYELSKCPHMVAKLRREVLNTVGEEKMPSYADLKSMKYLQHCLNETLRIYPIVPFNVRLALKDTTLPHGGGSDGNSPIGILKGTPVGYSPLVMQRREDIYPPISDKFPPVLQFEPDRWDHWTPKPWAYIPFNGGPRLCVGQQFALTEMAYTVARIMQNFDRFESRMDKHPGLQTDIVLMPSTGVQVAFFEAAKV</sequence>
<dbReference type="OrthoDB" id="1470350at2759"/>
<dbReference type="PROSITE" id="PS00086">
    <property type="entry name" value="CYTOCHROME_P450"/>
    <property type="match status" value="1"/>
</dbReference>
<keyword evidence="9" id="KW-1133">Transmembrane helix</keyword>
<dbReference type="PANTHER" id="PTHR24287">
    <property type="entry name" value="P450, PUTATIVE (EUROFUNG)-RELATED"/>
    <property type="match status" value="1"/>
</dbReference>
<accession>A0A9P4U2S8</accession>
<dbReference type="InterPro" id="IPR017972">
    <property type="entry name" value="Cyt_P450_CS"/>
</dbReference>
<reference evidence="10" key="1">
    <citation type="journal article" date="2020" name="Stud. Mycol.">
        <title>101 Dothideomycetes genomes: a test case for predicting lifestyles and emergence of pathogens.</title>
        <authorList>
            <person name="Haridas S."/>
            <person name="Albert R."/>
            <person name="Binder M."/>
            <person name="Bloem J."/>
            <person name="Labutti K."/>
            <person name="Salamov A."/>
            <person name="Andreopoulos B."/>
            <person name="Baker S."/>
            <person name="Barry K."/>
            <person name="Bills G."/>
            <person name="Bluhm B."/>
            <person name="Cannon C."/>
            <person name="Castanera R."/>
            <person name="Culley D."/>
            <person name="Daum C."/>
            <person name="Ezra D."/>
            <person name="Gonzalez J."/>
            <person name="Henrissat B."/>
            <person name="Kuo A."/>
            <person name="Liang C."/>
            <person name="Lipzen A."/>
            <person name="Lutzoni F."/>
            <person name="Magnuson J."/>
            <person name="Mondo S."/>
            <person name="Nolan M."/>
            <person name="Ohm R."/>
            <person name="Pangilinan J."/>
            <person name="Park H.-J."/>
            <person name="Ramirez L."/>
            <person name="Alfaro M."/>
            <person name="Sun H."/>
            <person name="Tritt A."/>
            <person name="Yoshinaga Y."/>
            <person name="Zwiers L.-H."/>
            <person name="Turgeon B."/>
            <person name="Goodwin S."/>
            <person name="Spatafora J."/>
            <person name="Crous P."/>
            <person name="Grigoriev I."/>
        </authorList>
    </citation>
    <scope>NUCLEOTIDE SEQUENCE</scope>
    <source>
        <strain evidence="10">CBS 130266</strain>
    </source>
</reference>
<evidence type="ECO:0000256" key="6">
    <source>
        <dbReference type="ARBA" id="ARBA00023033"/>
    </source>
</evidence>
<dbReference type="EMBL" id="MU007011">
    <property type="protein sequence ID" value="KAF2436084.1"/>
    <property type="molecule type" value="Genomic_DNA"/>
</dbReference>
<evidence type="ECO:0000256" key="2">
    <source>
        <dbReference type="ARBA" id="ARBA00010617"/>
    </source>
</evidence>
<keyword evidence="3 7" id="KW-0479">Metal-binding</keyword>
<feature type="binding site" description="axial binding residue" evidence="7">
    <location>
        <position position="461"/>
    </location>
    <ligand>
        <name>heme</name>
        <dbReference type="ChEBI" id="CHEBI:30413"/>
    </ligand>
    <ligandPart>
        <name>Fe</name>
        <dbReference type="ChEBI" id="CHEBI:18248"/>
    </ligandPart>
</feature>
<evidence type="ECO:0000256" key="8">
    <source>
        <dbReference type="RuleBase" id="RU000461"/>
    </source>
</evidence>
<dbReference type="Gene3D" id="1.10.630.10">
    <property type="entry name" value="Cytochrome P450"/>
    <property type="match status" value="1"/>
</dbReference>
<dbReference type="Pfam" id="PF00067">
    <property type="entry name" value="p450"/>
    <property type="match status" value="1"/>
</dbReference>
<organism evidence="10 11">
    <name type="scientific">Tothia fuscella</name>
    <dbReference type="NCBI Taxonomy" id="1048955"/>
    <lineage>
        <taxon>Eukaryota</taxon>
        <taxon>Fungi</taxon>
        <taxon>Dikarya</taxon>
        <taxon>Ascomycota</taxon>
        <taxon>Pezizomycotina</taxon>
        <taxon>Dothideomycetes</taxon>
        <taxon>Pleosporomycetidae</taxon>
        <taxon>Venturiales</taxon>
        <taxon>Cylindrosympodiaceae</taxon>
        <taxon>Tothia</taxon>
    </lineage>
</organism>
<keyword evidence="7 8" id="KW-0349">Heme</keyword>
<evidence type="ECO:0000256" key="7">
    <source>
        <dbReference type="PIRSR" id="PIRSR602401-1"/>
    </source>
</evidence>
<dbReference type="GO" id="GO:0020037">
    <property type="term" value="F:heme binding"/>
    <property type="evidence" value="ECO:0007669"/>
    <property type="project" value="InterPro"/>
</dbReference>
<dbReference type="SUPFAM" id="SSF48264">
    <property type="entry name" value="Cytochrome P450"/>
    <property type="match status" value="1"/>
</dbReference>
<dbReference type="GO" id="GO:0016705">
    <property type="term" value="F:oxidoreductase activity, acting on paired donors, with incorporation or reduction of molecular oxygen"/>
    <property type="evidence" value="ECO:0007669"/>
    <property type="project" value="InterPro"/>
</dbReference>
<name>A0A9P4U2S8_9PEZI</name>
<keyword evidence="9" id="KW-0812">Transmembrane</keyword>
<keyword evidence="6 8" id="KW-0503">Monooxygenase</keyword>
<evidence type="ECO:0000256" key="9">
    <source>
        <dbReference type="SAM" id="Phobius"/>
    </source>
</evidence>
<dbReference type="Proteomes" id="UP000800235">
    <property type="component" value="Unassembled WGS sequence"/>
</dbReference>
<dbReference type="PRINTS" id="PR00463">
    <property type="entry name" value="EP450I"/>
</dbReference>
<dbReference type="GO" id="GO:0004497">
    <property type="term" value="F:monooxygenase activity"/>
    <property type="evidence" value="ECO:0007669"/>
    <property type="project" value="UniProtKB-KW"/>
</dbReference>
<dbReference type="InterPro" id="IPR002401">
    <property type="entry name" value="Cyt_P450_E_grp-I"/>
</dbReference>
<keyword evidence="5 7" id="KW-0408">Iron</keyword>
<comment type="similarity">
    <text evidence="2 8">Belongs to the cytochrome P450 family.</text>
</comment>
<evidence type="ECO:0000313" key="10">
    <source>
        <dbReference type="EMBL" id="KAF2436084.1"/>
    </source>
</evidence>
<dbReference type="AlphaFoldDB" id="A0A9P4U2S8"/>
<dbReference type="InterPro" id="IPR001128">
    <property type="entry name" value="Cyt_P450"/>
</dbReference>
<evidence type="ECO:0000256" key="4">
    <source>
        <dbReference type="ARBA" id="ARBA00023002"/>
    </source>
</evidence>